<evidence type="ECO:0000313" key="1">
    <source>
        <dbReference type="Proteomes" id="UP000887564"/>
    </source>
</evidence>
<dbReference type="Proteomes" id="UP000887564">
    <property type="component" value="Unplaced"/>
</dbReference>
<dbReference type="AlphaFoldDB" id="A0A914R4W7"/>
<dbReference type="WBParaSite" id="PEQ_0000131301-mRNA-1">
    <property type="protein sequence ID" value="PEQ_0000131301-mRNA-1"/>
    <property type="gene ID" value="PEQ_0000131301"/>
</dbReference>
<proteinExistence type="predicted"/>
<accession>A0A914R4W7</accession>
<organism evidence="1 2">
    <name type="scientific">Parascaris equorum</name>
    <name type="common">Equine roundworm</name>
    <dbReference type="NCBI Taxonomy" id="6256"/>
    <lineage>
        <taxon>Eukaryota</taxon>
        <taxon>Metazoa</taxon>
        <taxon>Ecdysozoa</taxon>
        <taxon>Nematoda</taxon>
        <taxon>Chromadorea</taxon>
        <taxon>Rhabditida</taxon>
        <taxon>Spirurina</taxon>
        <taxon>Ascaridomorpha</taxon>
        <taxon>Ascaridoidea</taxon>
        <taxon>Ascarididae</taxon>
        <taxon>Parascaris</taxon>
    </lineage>
</organism>
<protein>
    <submittedName>
        <fullName evidence="2">Uncharacterized protein</fullName>
    </submittedName>
</protein>
<keyword evidence="1" id="KW-1185">Reference proteome</keyword>
<reference evidence="2" key="1">
    <citation type="submission" date="2022-11" db="UniProtKB">
        <authorList>
            <consortium name="WormBaseParasite"/>
        </authorList>
    </citation>
    <scope>IDENTIFICATION</scope>
</reference>
<evidence type="ECO:0000313" key="2">
    <source>
        <dbReference type="WBParaSite" id="PEQ_0000131301-mRNA-1"/>
    </source>
</evidence>
<name>A0A914R4W7_PAREQ</name>
<sequence length="42" mass="5341">MMIRMEKTKSDTRRLFIRQMKRLSDRQMIQDEVLDIRERDDR</sequence>